<gene>
    <name evidence="1" type="ORF">TM448A03703_0014</name>
    <name evidence="2" type="ORF">TM448B03554_0003</name>
</gene>
<name>A0A6H2A227_9ZZZZ</name>
<dbReference type="EMBL" id="MT144431">
    <property type="protein sequence ID" value="QJA53565.1"/>
    <property type="molecule type" value="Genomic_DNA"/>
</dbReference>
<organism evidence="1">
    <name type="scientific">viral metagenome</name>
    <dbReference type="NCBI Taxonomy" id="1070528"/>
    <lineage>
        <taxon>unclassified sequences</taxon>
        <taxon>metagenomes</taxon>
        <taxon>organismal metagenomes</taxon>
    </lineage>
</organism>
<accession>A0A6H2A227</accession>
<dbReference type="EMBL" id="MT145025">
    <property type="protein sequence ID" value="QJI02720.1"/>
    <property type="molecule type" value="Genomic_DNA"/>
</dbReference>
<sequence length="69" mass="8013">MAQGIMREIYCLYNFVFWHSKNGTVFFGIKHSATKYECLIEFTPGEYESLIRQGLEAVIEDRGSFTLLI</sequence>
<protein>
    <submittedName>
        <fullName evidence="1">Uncharacterized protein</fullName>
    </submittedName>
</protein>
<evidence type="ECO:0000313" key="1">
    <source>
        <dbReference type="EMBL" id="QJA53565.1"/>
    </source>
</evidence>
<evidence type="ECO:0000313" key="2">
    <source>
        <dbReference type="EMBL" id="QJI02720.1"/>
    </source>
</evidence>
<proteinExistence type="predicted"/>
<reference evidence="1" key="1">
    <citation type="submission" date="2020-03" db="EMBL/GenBank/DDBJ databases">
        <title>The deep terrestrial virosphere.</title>
        <authorList>
            <person name="Holmfeldt K."/>
            <person name="Nilsson E."/>
            <person name="Simone D."/>
            <person name="Lopez-Fernandez M."/>
            <person name="Wu X."/>
            <person name="de Brujin I."/>
            <person name="Lundin D."/>
            <person name="Andersson A."/>
            <person name="Bertilsson S."/>
            <person name="Dopson M."/>
        </authorList>
    </citation>
    <scope>NUCLEOTIDE SEQUENCE</scope>
    <source>
        <strain evidence="1">TM448A03703</strain>
        <strain evidence="2">TM448B03554</strain>
    </source>
</reference>
<dbReference type="AlphaFoldDB" id="A0A6H2A227"/>